<evidence type="ECO:0000313" key="3">
    <source>
        <dbReference type="Proteomes" id="UP001530315"/>
    </source>
</evidence>
<protein>
    <submittedName>
        <fullName evidence="2">Uncharacterized protein</fullName>
    </submittedName>
</protein>
<feature type="compositionally biased region" description="Basic and acidic residues" evidence="1">
    <location>
        <begin position="15"/>
        <end position="32"/>
    </location>
</feature>
<dbReference type="EMBL" id="JALLAZ020000508">
    <property type="protein sequence ID" value="KAL3793579.1"/>
    <property type="molecule type" value="Genomic_DNA"/>
</dbReference>
<accession>A0ABD3Q0Y5</accession>
<dbReference type="AlphaFoldDB" id="A0ABD3Q0Y5"/>
<sequence length="539" mass="59745">MSSAGTEMSPLVGRRVVEERDASRGSPEEELVHAAPSSSNEQRRKNTTRTLFLHAACVLAGYLLNSPYSPMTNLRRGGEGAECEDDGVPSSSSFVSPRKSSESPYASVQALSFQIYTGGAPAFTTDDTTGKLKHNPECVGLHSYGLSGDSEEVQCYVGLEDAKEGIDRRLSIMADAVEKAYDVSNKDSSVLKIFIAPEFYFRGVNGAFEFNVEELEEEEGRCSDICQILVGLESIAADKRFEDWLFLFGTVIASEALPAEDPFDYQFYNFAPLYRGYDPASSKGVGKNFIVPKRYVSNIDFLSPIRNSPNKSMVMELLDDYQENLDEVVENPASYTTYGYDMWAEYKGELTSYGYNMIEYGWFFMDGISFSVEICLDHLMHRALRTYLADVATGSKTLIPSSANDAVEWVGIPKGQAQISLVSSAGMDVIVSSLVLADGGHIFLQDGMDGNIPPSSSYGQDECSPNEFEFFGGSQSLASVVMMTATDVTFRYEMDMNFIEYDLYEDKGPNNWKRMLNGVFSRTAYHPKLTVYNPVNITR</sequence>
<proteinExistence type="predicted"/>
<feature type="region of interest" description="Disordered" evidence="1">
    <location>
        <begin position="1"/>
        <end position="45"/>
    </location>
</feature>
<evidence type="ECO:0000313" key="2">
    <source>
        <dbReference type="EMBL" id="KAL3793579.1"/>
    </source>
</evidence>
<organism evidence="2 3">
    <name type="scientific">Stephanodiscus triporus</name>
    <dbReference type="NCBI Taxonomy" id="2934178"/>
    <lineage>
        <taxon>Eukaryota</taxon>
        <taxon>Sar</taxon>
        <taxon>Stramenopiles</taxon>
        <taxon>Ochrophyta</taxon>
        <taxon>Bacillariophyta</taxon>
        <taxon>Coscinodiscophyceae</taxon>
        <taxon>Thalassiosirophycidae</taxon>
        <taxon>Stephanodiscales</taxon>
        <taxon>Stephanodiscaceae</taxon>
        <taxon>Stephanodiscus</taxon>
    </lineage>
</organism>
<gene>
    <name evidence="2" type="ORF">ACHAW5_002859</name>
</gene>
<dbReference type="Proteomes" id="UP001530315">
    <property type="component" value="Unassembled WGS sequence"/>
</dbReference>
<name>A0ABD3Q0Y5_9STRA</name>
<keyword evidence="3" id="KW-1185">Reference proteome</keyword>
<comment type="caution">
    <text evidence="2">The sequence shown here is derived from an EMBL/GenBank/DDBJ whole genome shotgun (WGS) entry which is preliminary data.</text>
</comment>
<feature type="compositionally biased region" description="Low complexity" evidence="1">
    <location>
        <begin position="89"/>
        <end position="100"/>
    </location>
</feature>
<evidence type="ECO:0000256" key="1">
    <source>
        <dbReference type="SAM" id="MobiDB-lite"/>
    </source>
</evidence>
<reference evidence="2 3" key="1">
    <citation type="submission" date="2024-10" db="EMBL/GenBank/DDBJ databases">
        <title>Updated reference genomes for cyclostephanoid diatoms.</title>
        <authorList>
            <person name="Roberts W.R."/>
            <person name="Alverson A.J."/>
        </authorList>
    </citation>
    <scope>NUCLEOTIDE SEQUENCE [LARGE SCALE GENOMIC DNA]</scope>
    <source>
        <strain evidence="2 3">AJA276-08</strain>
    </source>
</reference>
<feature type="region of interest" description="Disordered" evidence="1">
    <location>
        <begin position="75"/>
        <end position="100"/>
    </location>
</feature>